<evidence type="ECO:0000256" key="1">
    <source>
        <dbReference type="SAM" id="MobiDB-lite"/>
    </source>
</evidence>
<comment type="caution">
    <text evidence="2">The sequence shown here is derived from an EMBL/GenBank/DDBJ whole genome shotgun (WGS) entry which is preliminary data.</text>
</comment>
<dbReference type="Pfam" id="PF05795">
    <property type="entry name" value="Plasmodium_Vir"/>
    <property type="match status" value="1"/>
</dbReference>
<dbReference type="AlphaFoldDB" id="A5KCY2"/>
<sequence>MSEDVVDYIKLIDKDPTLCNNDLFKFYKKFSSKCEDLNDEAYCKVNMFEGVNESANDIFKKLMRNVNKIIKNSDIYYNTIDNGNYINKLCIYLKYWLYDKILTKNIDESNIGKIFEALVPNNEKPSDNSLKCEFHEIKLNEIKDIKKLYDYFVFYDGYKFVGNIINDKIFNSVHRDYLKGAIDVHKKAESDCTEKNITGYCNEYNNYIKKYIDGKVLYSLEKKLKDEDIVTIIEKTLETQGTTPAPRVKGALEEGDTSHTDKKQVKS</sequence>
<keyword evidence="3" id="KW-1185">Reference proteome</keyword>
<organism evidence="2 3">
    <name type="scientific">Plasmodium vivax (strain Salvador I)</name>
    <dbReference type="NCBI Taxonomy" id="126793"/>
    <lineage>
        <taxon>Eukaryota</taxon>
        <taxon>Sar</taxon>
        <taxon>Alveolata</taxon>
        <taxon>Apicomplexa</taxon>
        <taxon>Aconoidasida</taxon>
        <taxon>Haemosporida</taxon>
        <taxon>Plasmodiidae</taxon>
        <taxon>Plasmodium</taxon>
        <taxon>Plasmodium (Plasmodium)</taxon>
    </lineage>
</organism>
<reference evidence="2 3" key="1">
    <citation type="journal article" date="2008" name="Nature">
        <title>Comparative genomics of the neglected human malaria parasite Plasmodium vivax.</title>
        <authorList>
            <person name="Carlton J.M."/>
            <person name="Adams J.H."/>
            <person name="Silva J.C."/>
            <person name="Bidwell S.L."/>
            <person name="Lorenzi H."/>
            <person name="Caler E."/>
            <person name="Crabtree J."/>
            <person name="Angiuoli S.V."/>
            <person name="Merino E.F."/>
            <person name="Amedeo P."/>
            <person name="Cheng Q."/>
            <person name="Coulson R.M."/>
            <person name="Crabb B.S."/>
            <person name="Del Portillo H.A."/>
            <person name="Essien K."/>
            <person name="Feldblyum T.V."/>
            <person name="Fernandez-Becerra C."/>
            <person name="Gilson P.R."/>
            <person name="Gueye A.H."/>
            <person name="Guo X."/>
            <person name="Kang'a S."/>
            <person name="Kooij T.W."/>
            <person name="Korsinczky M."/>
            <person name="Meyer E.V."/>
            <person name="Nene V."/>
            <person name="Paulsen I."/>
            <person name="White O."/>
            <person name="Ralph S.A."/>
            <person name="Ren Q."/>
            <person name="Sargeant T.J."/>
            <person name="Salzberg S.L."/>
            <person name="Stoeckert C.J."/>
            <person name="Sullivan S.A."/>
            <person name="Yamamoto M.M."/>
            <person name="Hoffman S.L."/>
            <person name="Wortman J.R."/>
            <person name="Gardner M.J."/>
            <person name="Galinski M.R."/>
            <person name="Barnwell J.W."/>
            <person name="Fraser-Liggett C.M."/>
        </authorList>
    </citation>
    <scope>NUCLEOTIDE SEQUENCE [LARGE SCALE GENOMIC DNA]</scope>
    <source>
        <strain evidence="2 3">Salvador I</strain>
    </source>
</reference>
<gene>
    <name evidence="2" type="ORF">PVX_110305</name>
</gene>
<dbReference type="InParanoid" id="A5KCY2"/>
<dbReference type="Proteomes" id="UP000008333">
    <property type="component" value="Unassembled WGS sequence"/>
</dbReference>
<proteinExistence type="predicted"/>
<dbReference type="KEGG" id="pvx:PVX_110305"/>
<name>A5KCY2_PLAVS</name>
<dbReference type="GeneID" id="5471820"/>
<evidence type="ECO:0000313" key="2">
    <source>
        <dbReference type="EMBL" id="EDL42789.1"/>
    </source>
</evidence>
<protein>
    <submittedName>
        <fullName evidence="2">Variable surface protein Vir21, putative</fullName>
    </submittedName>
</protein>
<accession>A5KCY2</accession>
<feature type="compositionally biased region" description="Basic and acidic residues" evidence="1">
    <location>
        <begin position="250"/>
        <end position="267"/>
    </location>
</feature>
<dbReference type="InterPro" id="IPR008780">
    <property type="entry name" value="Plasmodium_Vir"/>
</dbReference>
<dbReference type="RefSeq" id="XP_001612580.1">
    <property type="nucleotide sequence ID" value="XM_001612530.1"/>
</dbReference>
<evidence type="ECO:0000313" key="3">
    <source>
        <dbReference type="Proteomes" id="UP000008333"/>
    </source>
</evidence>
<dbReference type="EMBL" id="AAKM01000053">
    <property type="protein sequence ID" value="EDL42789.1"/>
    <property type="molecule type" value="Genomic_DNA"/>
</dbReference>
<feature type="region of interest" description="Disordered" evidence="1">
    <location>
        <begin position="241"/>
        <end position="267"/>
    </location>
</feature>
<dbReference type="OMA" id="CEFHEIK"/>